<dbReference type="PROSITE" id="PS51257">
    <property type="entry name" value="PROKAR_LIPOPROTEIN"/>
    <property type="match status" value="1"/>
</dbReference>
<evidence type="ECO:0000313" key="3">
    <source>
        <dbReference type="Proteomes" id="UP000788419"/>
    </source>
</evidence>
<proteinExistence type="predicted"/>
<name>A0ABQ6Z4K9_9GAMM</name>
<accession>A0ABQ6Z4K9</accession>
<dbReference type="EMBL" id="PDWN01000013">
    <property type="protein sequence ID" value="KAF1692990.1"/>
    <property type="molecule type" value="Genomic_DNA"/>
</dbReference>
<evidence type="ECO:0000256" key="1">
    <source>
        <dbReference type="SAM" id="SignalP"/>
    </source>
</evidence>
<feature type="chain" id="PRO_5047322659" evidence="1">
    <location>
        <begin position="19"/>
        <end position="160"/>
    </location>
</feature>
<keyword evidence="1" id="KW-0732">Signal</keyword>
<reference evidence="2 3" key="1">
    <citation type="submission" date="2017-10" db="EMBL/GenBank/DDBJ databases">
        <title>Whole genome sequencing of members of genus Pseudoxanthomonas.</title>
        <authorList>
            <person name="Kumar S."/>
            <person name="Bansal K."/>
            <person name="Kaur A."/>
            <person name="Patil P."/>
            <person name="Sharma S."/>
            <person name="Patil P.B."/>
        </authorList>
    </citation>
    <scope>NUCLEOTIDE SEQUENCE [LARGE SCALE GENOMIC DNA]</scope>
    <source>
        <strain evidence="2 3">DSM 17801</strain>
    </source>
</reference>
<gene>
    <name evidence="2" type="ORF">CSC65_12780</name>
</gene>
<organism evidence="2 3">
    <name type="scientific">Pseudoxanthomonas daejeonensis</name>
    <dbReference type="NCBI Taxonomy" id="266062"/>
    <lineage>
        <taxon>Bacteria</taxon>
        <taxon>Pseudomonadati</taxon>
        <taxon>Pseudomonadota</taxon>
        <taxon>Gammaproteobacteria</taxon>
        <taxon>Lysobacterales</taxon>
        <taxon>Lysobacteraceae</taxon>
        <taxon>Pseudoxanthomonas</taxon>
    </lineage>
</organism>
<dbReference type="RefSeq" id="WP_162410989.1">
    <property type="nucleotide sequence ID" value="NZ_PDWN01000013.1"/>
</dbReference>
<evidence type="ECO:0000313" key="2">
    <source>
        <dbReference type="EMBL" id="KAF1692990.1"/>
    </source>
</evidence>
<protein>
    <submittedName>
        <fullName evidence="2">Uncharacterized protein</fullName>
    </submittedName>
</protein>
<dbReference type="Proteomes" id="UP000788419">
    <property type="component" value="Unassembled WGS sequence"/>
</dbReference>
<comment type="caution">
    <text evidence="2">The sequence shown here is derived from an EMBL/GenBank/DDBJ whole genome shotgun (WGS) entry which is preliminary data.</text>
</comment>
<keyword evidence="3" id="KW-1185">Reference proteome</keyword>
<feature type="signal peptide" evidence="1">
    <location>
        <begin position="1"/>
        <end position="18"/>
    </location>
</feature>
<sequence>MKLLYLMLLCAMPAPAAAACMFTSNVTPFQADAPALVDNAQIPAPEIEIASLTRGIGGGATCDALGFLSVQLKWPRGSDYSLDEIGFEYRLVSGQAPEGLLPAVAVASPVSGRKAEHQFTWQDVPTSQQMPVHLELEVRAVTRDRQRGAPARVRIDSPGG</sequence>